<dbReference type="AlphaFoldDB" id="A0ABD0LQK3"/>
<sequence length="112" mass="12395">GRKTHTIRLLKDNLIRPPEPRCSFNYSQHTHAALIREIECSTHVPLANYAGACLPFMNYSESTSLTNLYRSSKNTDHHGTVRNGHAASESKVHLGGRNSGGGEDAFLYEGQK</sequence>
<evidence type="ECO:0000313" key="3">
    <source>
        <dbReference type="Proteomes" id="UP001519460"/>
    </source>
</evidence>
<protein>
    <submittedName>
        <fullName evidence="2">Uncharacterized protein</fullName>
    </submittedName>
</protein>
<accession>A0ABD0LQK3</accession>
<dbReference type="Proteomes" id="UP001519460">
    <property type="component" value="Unassembled WGS sequence"/>
</dbReference>
<gene>
    <name evidence="2" type="ORF">BaRGS_00007038</name>
</gene>
<feature type="non-terminal residue" evidence="2">
    <location>
        <position position="1"/>
    </location>
</feature>
<evidence type="ECO:0000313" key="2">
    <source>
        <dbReference type="EMBL" id="KAK7501607.1"/>
    </source>
</evidence>
<feature type="region of interest" description="Disordered" evidence="1">
    <location>
        <begin position="70"/>
        <end position="112"/>
    </location>
</feature>
<evidence type="ECO:0000256" key="1">
    <source>
        <dbReference type="SAM" id="MobiDB-lite"/>
    </source>
</evidence>
<dbReference type="EMBL" id="JACVVK020000030">
    <property type="protein sequence ID" value="KAK7501607.1"/>
    <property type="molecule type" value="Genomic_DNA"/>
</dbReference>
<feature type="non-terminal residue" evidence="2">
    <location>
        <position position="112"/>
    </location>
</feature>
<organism evidence="2 3">
    <name type="scientific">Batillaria attramentaria</name>
    <dbReference type="NCBI Taxonomy" id="370345"/>
    <lineage>
        <taxon>Eukaryota</taxon>
        <taxon>Metazoa</taxon>
        <taxon>Spiralia</taxon>
        <taxon>Lophotrochozoa</taxon>
        <taxon>Mollusca</taxon>
        <taxon>Gastropoda</taxon>
        <taxon>Caenogastropoda</taxon>
        <taxon>Sorbeoconcha</taxon>
        <taxon>Cerithioidea</taxon>
        <taxon>Batillariidae</taxon>
        <taxon>Batillaria</taxon>
    </lineage>
</organism>
<reference evidence="2 3" key="1">
    <citation type="journal article" date="2023" name="Sci. Data">
        <title>Genome assembly of the Korean intertidal mud-creeper Batillaria attramentaria.</title>
        <authorList>
            <person name="Patra A.K."/>
            <person name="Ho P.T."/>
            <person name="Jun S."/>
            <person name="Lee S.J."/>
            <person name="Kim Y."/>
            <person name="Won Y.J."/>
        </authorList>
    </citation>
    <scope>NUCLEOTIDE SEQUENCE [LARGE SCALE GENOMIC DNA]</scope>
    <source>
        <strain evidence="2">Wonlab-2016</strain>
    </source>
</reference>
<comment type="caution">
    <text evidence="2">The sequence shown here is derived from an EMBL/GenBank/DDBJ whole genome shotgun (WGS) entry which is preliminary data.</text>
</comment>
<proteinExistence type="predicted"/>
<keyword evidence="3" id="KW-1185">Reference proteome</keyword>
<name>A0ABD0LQK3_9CAEN</name>